<feature type="domain" description="Type VI secretion system FHA" evidence="1">
    <location>
        <begin position="164"/>
        <end position="235"/>
    </location>
</feature>
<accession>A0A445N1X0</accession>
<gene>
    <name evidence="2" type="ORF">PITCH_A720042</name>
</gene>
<protein>
    <recommendedName>
        <fullName evidence="1">Type VI secretion system FHA domain-containing protein</fullName>
    </recommendedName>
</protein>
<dbReference type="AlphaFoldDB" id="A0A445N1X0"/>
<name>A0A445N1X0_9BACT</name>
<dbReference type="InterPro" id="IPR046883">
    <property type="entry name" value="T6SS_FHA_C"/>
</dbReference>
<proteinExistence type="predicted"/>
<sequence length="242" mass="27230">MTQHILKTQLAEDIRRIYQSDGPGAAGSIENYLNNKLAGLLPEQRHDVLAALADEFRPADPVQAAAPKLEDDTLSRVFSLLLGREVARDDTSSQEVLKRLGESLNTIFDMLNQIIRVINMSFNTENVGDQTIRSFIGSHMAGISEEKSLKDYLGKIEKAFLITQQAFKQAVNTKVREILGELDPDKISAASGGGLKFGPLRKAECYDIYESKFRTFKQWVESGRFMDDFLREFEKSCQKLYG</sequence>
<evidence type="ECO:0000313" key="2">
    <source>
        <dbReference type="EMBL" id="SPD75702.1"/>
    </source>
</evidence>
<dbReference type="EMBL" id="OJIN01000217">
    <property type="protein sequence ID" value="SPD75702.1"/>
    <property type="molecule type" value="Genomic_DNA"/>
</dbReference>
<dbReference type="Pfam" id="PF20232">
    <property type="entry name" value="T6SS_FHA_C"/>
    <property type="match status" value="1"/>
</dbReference>
<reference evidence="2" key="1">
    <citation type="submission" date="2018-01" db="EMBL/GenBank/DDBJ databases">
        <authorList>
            <person name="Regsiter A."/>
            <person name="William W."/>
        </authorList>
    </citation>
    <scope>NUCLEOTIDE SEQUENCE</scope>
    <source>
        <strain evidence="2">TRIP AH-1</strain>
    </source>
</reference>
<evidence type="ECO:0000259" key="1">
    <source>
        <dbReference type="Pfam" id="PF20232"/>
    </source>
</evidence>
<organism evidence="2">
    <name type="scientific">uncultured Desulfobacterium sp</name>
    <dbReference type="NCBI Taxonomy" id="201089"/>
    <lineage>
        <taxon>Bacteria</taxon>
        <taxon>Pseudomonadati</taxon>
        <taxon>Thermodesulfobacteriota</taxon>
        <taxon>Desulfobacteria</taxon>
        <taxon>Desulfobacterales</taxon>
        <taxon>Desulfobacteriaceae</taxon>
        <taxon>Desulfobacterium</taxon>
        <taxon>environmental samples</taxon>
    </lineage>
</organism>